<gene>
    <name evidence="8" type="ordered locus">NSE_0317</name>
</gene>
<dbReference type="AlphaFoldDB" id="Q2GE89"/>
<evidence type="ECO:0000256" key="1">
    <source>
        <dbReference type="ARBA" id="ARBA00004651"/>
    </source>
</evidence>
<evidence type="ECO:0000256" key="6">
    <source>
        <dbReference type="SAM" id="Phobius"/>
    </source>
</evidence>
<dbReference type="NCBIfam" id="TIGR00360">
    <property type="entry name" value="ComEC_N-term"/>
    <property type="match status" value="1"/>
</dbReference>
<dbReference type="eggNOG" id="COG0658">
    <property type="taxonomic scope" value="Bacteria"/>
</dbReference>
<dbReference type="EMBL" id="CP000237">
    <property type="protein sequence ID" value="ABD46349.1"/>
    <property type="molecule type" value="Genomic_DNA"/>
</dbReference>
<feature type="domain" description="ComEC/Rec2-related protein" evidence="7">
    <location>
        <begin position="213"/>
        <end position="554"/>
    </location>
</feature>
<evidence type="ECO:0000256" key="3">
    <source>
        <dbReference type="ARBA" id="ARBA00022692"/>
    </source>
</evidence>
<dbReference type="GO" id="GO:0005886">
    <property type="term" value="C:plasma membrane"/>
    <property type="evidence" value="ECO:0007669"/>
    <property type="project" value="UniProtKB-SubCell"/>
</dbReference>
<keyword evidence="9" id="KW-1185">Reference proteome</keyword>
<dbReference type="PANTHER" id="PTHR30619:SF1">
    <property type="entry name" value="RECOMBINATION PROTEIN 2"/>
    <property type="match status" value="1"/>
</dbReference>
<evidence type="ECO:0000256" key="5">
    <source>
        <dbReference type="ARBA" id="ARBA00023136"/>
    </source>
</evidence>
<dbReference type="STRING" id="222891.NSE_0317"/>
<feature type="transmembrane region" description="Helical" evidence="6">
    <location>
        <begin position="561"/>
        <end position="579"/>
    </location>
</feature>
<dbReference type="Pfam" id="PF03772">
    <property type="entry name" value="Competence"/>
    <property type="match status" value="1"/>
</dbReference>
<dbReference type="HOGENOM" id="CLU_011826_1_1_5"/>
<dbReference type="InterPro" id="IPR004477">
    <property type="entry name" value="ComEC_N"/>
</dbReference>
<dbReference type="KEGG" id="nse:NSE_0317"/>
<evidence type="ECO:0000313" key="9">
    <source>
        <dbReference type="Proteomes" id="UP000001942"/>
    </source>
</evidence>
<dbReference type="PANTHER" id="PTHR30619">
    <property type="entry name" value="DNA INTERNALIZATION/COMPETENCE PROTEIN COMEC/REC2"/>
    <property type="match status" value="1"/>
</dbReference>
<organism evidence="8 9">
    <name type="scientific">Ehrlichia sennetsu (strain ATCC VR-367 / Miyayama)</name>
    <name type="common">Neorickettsia sennetsu</name>
    <dbReference type="NCBI Taxonomy" id="222891"/>
    <lineage>
        <taxon>Bacteria</taxon>
        <taxon>Pseudomonadati</taxon>
        <taxon>Pseudomonadota</taxon>
        <taxon>Alphaproteobacteria</taxon>
        <taxon>Rickettsiales</taxon>
        <taxon>Anaplasmataceae</taxon>
        <taxon>Ehrlichia</taxon>
    </lineage>
</organism>
<keyword evidence="5 6" id="KW-0472">Membrane</keyword>
<dbReference type="Proteomes" id="UP000001942">
    <property type="component" value="Chromosome"/>
</dbReference>
<keyword evidence="2" id="KW-1003">Cell membrane</keyword>
<dbReference type="OrthoDB" id="9790149at2"/>
<evidence type="ECO:0000259" key="7">
    <source>
        <dbReference type="Pfam" id="PF03772"/>
    </source>
</evidence>
<feature type="transmembrane region" description="Helical" evidence="6">
    <location>
        <begin position="36"/>
        <end position="53"/>
    </location>
</feature>
<keyword evidence="3 6" id="KW-0812">Transmembrane</keyword>
<feature type="transmembrane region" description="Helical" evidence="6">
    <location>
        <begin position="536"/>
        <end position="554"/>
    </location>
</feature>
<feature type="transmembrane region" description="Helical" evidence="6">
    <location>
        <begin position="59"/>
        <end position="79"/>
    </location>
</feature>
<feature type="transmembrane region" description="Helical" evidence="6">
    <location>
        <begin position="319"/>
        <end position="335"/>
    </location>
</feature>
<evidence type="ECO:0000313" key="8">
    <source>
        <dbReference type="EMBL" id="ABD46349.1"/>
    </source>
</evidence>
<protein>
    <submittedName>
        <fullName evidence="8">ComEC/Rec2 family protein</fullName>
    </submittedName>
</protein>
<feature type="transmembrane region" description="Helical" evidence="6">
    <location>
        <begin position="275"/>
        <end position="290"/>
    </location>
</feature>
<proteinExistence type="predicted"/>
<name>Q2GE89_EHRS3</name>
<sequence>MSTKNQTKLFVWIPFLLSIGIILFFEATFYPRPHHLVLTIFGLGLQLFLAYIAKKARTVTLICVIISAGFIIAEIRTLVSYTEMIKTPQYIQNATGMVQSLSHKKSGMLITVKHAGSSLKLHSTKSLTDLHSGDIVNFSAYLLPVQGAATPSGYDFAMFQYFSGVRATGRLVGEITVVKPTSHQSIFPRIRKVIHEKFKYNLAEIPSEIALALTIGKRDGIDPKINELFRKSGTSHLLAISGLHMGLVGLFFFSLLRRSCTFSTHLTLRYDIKKLSVIAGIASSIFYLQLSGMQTSAQRACIMICTFFLSILLDKKPDTLRSIIFAATVLIVLYPENIFKPGFQMSFFAVLGICSCNRRSSPYIHTEFAPLFKIGKSKFDIKELTAVIQPEMTLIPQSKHQTKPSNNTTRRSFLSLHKFSTDSVHKGKIKSFCKSILKPFTCLLGIIKTSIFATAATAPFISYHFHYLSVIGVAANAIAIPFTSFLVIPTLAGILLLMPLYDSELLYALLSTEIKILLSLMESFSHLNLGYFNVQGFSGTTLLVMVTGTLSLLIGTTWKRYLGIMPIAMGIAMIKFSPLPDIFISEKNIAIRSQDNNLYFLNASRVPQNFIAKKWLQYSGCKASKISNIPNSEIEKRENSYVCTKNGKTITITFTKDAKNRTHNNFSVHMNGPIVDNKRTCSSLEIVENQNTFISMQNNGIKTTRGRNWPQEILASKPHYSDQYSRCPINPVQSYN</sequence>
<evidence type="ECO:0000256" key="2">
    <source>
        <dbReference type="ARBA" id="ARBA00022475"/>
    </source>
</evidence>
<keyword evidence="4 6" id="KW-1133">Transmembrane helix</keyword>
<accession>Q2GE89</accession>
<feature type="transmembrane region" description="Helical" evidence="6">
    <location>
        <begin position="467"/>
        <end position="498"/>
    </location>
</feature>
<feature type="transmembrane region" description="Helical" evidence="6">
    <location>
        <begin position="297"/>
        <end position="313"/>
    </location>
</feature>
<evidence type="ECO:0000256" key="4">
    <source>
        <dbReference type="ARBA" id="ARBA00022989"/>
    </source>
</evidence>
<comment type="subcellular location">
    <subcellularLocation>
        <location evidence="1">Cell membrane</location>
        <topology evidence="1">Multi-pass membrane protein</topology>
    </subcellularLocation>
</comment>
<dbReference type="InterPro" id="IPR052159">
    <property type="entry name" value="Competence_DNA_uptake"/>
</dbReference>
<feature type="transmembrane region" description="Helical" evidence="6">
    <location>
        <begin position="440"/>
        <end position="461"/>
    </location>
</feature>
<feature type="transmembrane region" description="Helical" evidence="6">
    <location>
        <begin position="12"/>
        <end position="29"/>
    </location>
</feature>
<feature type="transmembrane region" description="Helical" evidence="6">
    <location>
        <begin position="237"/>
        <end position="255"/>
    </location>
</feature>
<reference evidence="8 9" key="1">
    <citation type="journal article" date="2006" name="PLoS Genet.">
        <title>Comparative genomics of emerging human ehrlichiosis agents.</title>
        <authorList>
            <person name="Dunning Hotopp J.C."/>
            <person name="Lin M."/>
            <person name="Madupu R."/>
            <person name="Crabtree J."/>
            <person name="Angiuoli S.V."/>
            <person name="Eisen J.A."/>
            <person name="Seshadri R."/>
            <person name="Ren Q."/>
            <person name="Wu M."/>
            <person name="Utterback T.R."/>
            <person name="Smith S."/>
            <person name="Lewis M."/>
            <person name="Khouri H."/>
            <person name="Zhang C."/>
            <person name="Niu H."/>
            <person name="Lin Q."/>
            <person name="Ohashi N."/>
            <person name="Zhi N."/>
            <person name="Nelson W."/>
            <person name="Brinkac L.M."/>
            <person name="Dodson R.J."/>
            <person name="Rosovitz M.J."/>
            <person name="Sundaram J."/>
            <person name="Daugherty S.C."/>
            <person name="Davidsen T."/>
            <person name="Durkin A.S."/>
            <person name="Gwinn M."/>
            <person name="Haft D.H."/>
            <person name="Selengut J.D."/>
            <person name="Sullivan S.A."/>
            <person name="Zafar N."/>
            <person name="Zhou L."/>
            <person name="Benahmed F."/>
            <person name="Forberger H."/>
            <person name="Halpin R."/>
            <person name="Mulligan S."/>
            <person name="Robinson J."/>
            <person name="White O."/>
            <person name="Rikihisa Y."/>
            <person name="Tettelin H."/>
        </authorList>
    </citation>
    <scope>NUCLEOTIDE SEQUENCE [LARGE SCALE GENOMIC DNA]</scope>
    <source>
        <strain evidence="9">ATCC VR-367 / Miyayama</strain>
    </source>
</reference>